<organism evidence="7 8">
    <name type="scientific">Litoribacillus peritrichatus</name>
    <dbReference type="NCBI Taxonomy" id="718191"/>
    <lineage>
        <taxon>Bacteria</taxon>
        <taxon>Pseudomonadati</taxon>
        <taxon>Pseudomonadota</taxon>
        <taxon>Gammaproteobacteria</taxon>
        <taxon>Oceanospirillales</taxon>
        <taxon>Oceanospirillaceae</taxon>
        <taxon>Litoribacillus</taxon>
    </lineage>
</organism>
<evidence type="ECO:0000256" key="1">
    <source>
        <dbReference type="ARBA" id="ARBA00009437"/>
    </source>
</evidence>
<evidence type="ECO:0000259" key="6">
    <source>
        <dbReference type="PROSITE" id="PS50931"/>
    </source>
</evidence>
<dbReference type="PROSITE" id="PS50931">
    <property type="entry name" value="HTH_LYSR"/>
    <property type="match status" value="1"/>
</dbReference>
<evidence type="ECO:0000313" key="8">
    <source>
        <dbReference type="Proteomes" id="UP001501565"/>
    </source>
</evidence>
<dbReference type="Pfam" id="PF00126">
    <property type="entry name" value="HTH_1"/>
    <property type="match status" value="1"/>
</dbReference>
<comment type="caution">
    <text evidence="7">The sequence shown here is derived from an EMBL/GenBank/DDBJ whole genome shotgun (WGS) entry which is preliminary data.</text>
</comment>
<dbReference type="InterPro" id="IPR005119">
    <property type="entry name" value="LysR_subst-bd"/>
</dbReference>
<keyword evidence="3" id="KW-0238">DNA-binding</keyword>
<evidence type="ECO:0000256" key="4">
    <source>
        <dbReference type="ARBA" id="ARBA00023159"/>
    </source>
</evidence>
<keyword evidence="2" id="KW-0805">Transcription regulation</keyword>
<dbReference type="EMBL" id="BAABBN010000004">
    <property type="protein sequence ID" value="GAA3917169.1"/>
    <property type="molecule type" value="Genomic_DNA"/>
</dbReference>
<proteinExistence type="inferred from homology"/>
<keyword evidence="8" id="KW-1185">Reference proteome</keyword>
<accession>A0ABP7M7U2</accession>
<feature type="domain" description="HTH lysR-type" evidence="6">
    <location>
        <begin position="1"/>
        <end position="58"/>
    </location>
</feature>
<dbReference type="RefSeq" id="WP_344796122.1">
    <property type="nucleotide sequence ID" value="NZ_BAABBN010000004.1"/>
</dbReference>
<dbReference type="PANTHER" id="PTHR30346:SF26">
    <property type="entry name" value="HYDROGEN PEROXIDE-INDUCIBLE GENES ACTIVATOR"/>
    <property type="match status" value="1"/>
</dbReference>
<dbReference type="CDD" id="cd05466">
    <property type="entry name" value="PBP2_LTTR_substrate"/>
    <property type="match status" value="1"/>
</dbReference>
<gene>
    <name evidence="7" type="ORF">GCM10022277_10110</name>
</gene>
<dbReference type="InterPro" id="IPR000847">
    <property type="entry name" value="LysR_HTH_N"/>
</dbReference>
<evidence type="ECO:0000313" key="7">
    <source>
        <dbReference type="EMBL" id="GAA3917169.1"/>
    </source>
</evidence>
<protein>
    <submittedName>
        <fullName evidence="7">LysR family transcriptional regulator</fullName>
    </submittedName>
</protein>
<dbReference type="PRINTS" id="PR00039">
    <property type="entry name" value="HTHLYSR"/>
</dbReference>
<sequence>MDVRSLRYFMAVYQAQSISAAAKQCFVAQPSISSAIQQLEDQLETQLFVRHPKGVAPTEAADKLFPLAKQLSNDLNAIGNLFKTTPVKIPFRLGLIRSLGADRMGQLLKEFVAEVDGMDLTLVQPDEQCDARIITTNYLQPQEHFIPLWQDHYLLAVPETHPLGLKSQLMVEDLANVPFIHRSPCEALDSLNYVLGREQIALDVRARIQTLEYALALTSAGVGCALTPGIPKLLEHEGIRFIPLTDIDLSRTIGLAYNKEKELNDALSSLINLCESKAALN</sequence>
<evidence type="ECO:0000256" key="3">
    <source>
        <dbReference type="ARBA" id="ARBA00023125"/>
    </source>
</evidence>
<dbReference type="SUPFAM" id="SSF53850">
    <property type="entry name" value="Periplasmic binding protein-like II"/>
    <property type="match status" value="1"/>
</dbReference>
<keyword evidence="5" id="KW-0804">Transcription</keyword>
<dbReference type="Gene3D" id="3.40.190.290">
    <property type="match status" value="1"/>
</dbReference>
<evidence type="ECO:0000256" key="2">
    <source>
        <dbReference type="ARBA" id="ARBA00023015"/>
    </source>
</evidence>
<dbReference type="SUPFAM" id="SSF46785">
    <property type="entry name" value="Winged helix' DNA-binding domain"/>
    <property type="match status" value="1"/>
</dbReference>
<reference evidence="8" key="1">
    <citation type="journal article" date="2019" name="Int. J. Syst. Evol. Microbiol.">
        <title>The Global Catalogue of Microorganisms (GCM) 10K type strain sequencing project: providing services to taxonomists for standard genome sequencing and annotation.</title>
        <authorList>
            <consortium name="The Broad Institute Genomics Platform"/>
            <consortium name="The Broad Institute Genome Sequencing Center for Infectious Disease"/>
            <person name="Wu L."/>
            <person name="Ma J."/>
        </authorList>
    </citation>
    <scope>NUCLEOTIDE SEQUENCE [LARGE SCALE GENOMIC DNA]</scope>
    <source>
        <strain evidence="8">JCM 17551</strain>
    </source>
</reference>
<evidence type="ECO:0000256" key="5">
    <source>
        <dbReference type="ARBA" id="ARBA00023163"/>
    </source>
</evidence>
<dbReference type="InterPro" id="IPR036390">
    <property type="entry name" value="WH_DNA-bd_sf"/>
</dbReference>
<keyword evidence="4" id="KW-0010">Activator</keyword>
<dbReference type="Proteomes" id="UP001501565">
    <property type="component" value="Unassembled WGS sequence"/>
</dbReference>
<comment type="similarity">
    <text evidence="1">Belongs to the LysR transcriptional regulatory family.</text>
</comment>
<dbReference type="InterPro" id="IPR036388">
    <property type="entry name" value="WH-like_DNA-bd_sf"/>
</dbReference>
<dbReference type="Gene3D" id="1.10.10.10">
    <property type="entry name" value="Winged helix-like DNA-binding domain superfamily/Winged helix DNA-binding domain"/>
    <property type="match status" value="1"/>
</dbReference>
<dbReference type="PANTHER" id="PTHR30346">
    <property type="entry name" value="TRANSCRIPTIONAL DUAL REGULATOR HCAR-RELATED"/>
    <property type="match status" value="1"/>
</dbReference>
<name>A0ABP7M7U2_9GAMM</name>
<dbReference type="Pfam" id="PF03466">
    <property type="entry name" value="LysR_substrate"/>
    <property type="match status" value="1"/>
</dbReference>